<feature type="transmembrane region" description="Helical" evidence="1">
    <location>
        <begin position="43"/>
        <end position="62"/>
    </location>
</feature>
<keyword evidence="1" id="KW-1133">Transmembrane helix</keyword>
<accession>A0A420EME8</accession>
<proteinExistence type="predicted"/>
<sequence length="178" mass="20027">MKPLMKTVIGTAAAGAMTISAAAPAMARDHRHHDGNGIGTGEVIAGALILGGIAAVIAASDNDKDNRYYDRRYRDRNDRHYRDRYRGGYSARGAIERCVRAAESTASRYTRSRADVTEIRDVDRKRDGFKIKGNLTVSENYGRHRNYGYRDNYDRGRFTCRIERGRVVDIDFHGIRGL</sequence>
<keyword evidence="1" id="KW-0812">Transmembrane</keyword>
<dbReference type="AlphaFoldDB" id="A0A420EME8"/>
<feature type="signal peptide" evidence="2">
    <location>
        <begin position="1"/>
        <end position="27"/>
    </location>
</feature>
<keyword evidence="4" id="KW-1185">Reference proteome</keyword>
<evidence type="ECO:0000256" key="1">
    <source>
        <dbReference type="SAM" id="Phobius"/>
    </source>
</evidence>
<comment type="caution">
    <text evidence="3">The sequence shown here is derived from an EMBL/GenBank/DDBJ whole genome shotgun (WGS) entry which is preliminary data.</text>
</comment>
<protein>
    <submittedName>
        <fullName evidence="3">Uncharacterized protein</fullName>
    </submittedName>
</protein>
<evidence type="ECO:0000256" key="2">
    <source>
        <dbReference type="SAM" id="SignalP"/>
    </source>
</evidence>
<feature type="chain" id="PRO_5019574473" evidence="2">
    <location>
        <begin position="28"/>
        <end position="178"/>
    </location>
</feature>
<evidence type="ECO:0000313" key="4">
    <source>
        <dbReference type="Proteomes" id="UP000284395"/>
    </source>
</evidence>
<dbReference type="EMBL" id="RAPF01000003">
    <property type="protein sequence ID" value="RKF21897.1"/>
    <property type="molecule type" value="Genomic_DNA"/>
</dbReference>
<dbReference type="OrthoDB" id="7452714at2"/>
<organism evidence="3 4">
    <name type="scientific">Altericroceibacterium spongiae</name>
    <dbReference type="NCBI Taxonomy" id="2320269"/>
    <lineage>
        <taxon>Bacteria</taxon>
        <taxon>Pseudomonadati</taxon>
        <taxon>Pseudomonadota</taxon>
        <taxon>Alphaproteobacteria</taxon>
        <taxon>Sphingomonadales</taxon>
        <taxon>Erythrobacteraceae</taxon>
        <taxon>Altericroceibacterium</taxon>
    </lineage>
</organism>
<gene>
    <name evidence="3" type="ORF">D6851_07750</name>
</gene>
<name>A0A420EME8_9SPHN</name>
<evidence type="ECO:0000313" key="3">
    <source>
        <dbReference type="EMBL" id="RKF21897.1"/>
    </source>
</evidence>
<keyword evidence="1" id="KW-0472">Membrane</keyword>
<reference evidence="3 4" key="1">
    <citation type="submission" date="2018-09" db="EMBL/GenBank/DDBJ databases">
        <title>Altererythrobacter spongiae sp. nov., isolated from a marine sponge.</title>
        <authorList>
            <person name="Zhuang L."/>
            <person name="Luo L."/>
        </authorList>
    </citation>
    <scope>NUCLEOTIDE SEQUENCE [LARGE SCALE GENOMIC DNA]</scope>
    <source>
        <strain evidence="3 4">HN-Y73</strain>
    </source>
</reference>
<dbReference type="Proteomes" id="UP000284395">
    <property type="component" value="Unassembled WGS sequence"/>
</dbReference>
<keyword evidence="2" id="KW-0732">Signal</keyword>